<gene>
    <name evidence="2" type="ORF">C4784_27915</name>
    <name evidence="1" type="ORF">C4855_19330</name>
</gene>
<dbReference type="Proteomes" id="UP000245551">
    <property type="component" value="Unassembled WGS sequence"/>
</dbReference>
<sequence length="111" mass="12542">MRGPVFEFMLDDGDEIRQGLEDNKIEYMGLAALSFSVTDMVELIHTVNTPEAWSGIAVIARSWINRHKNASVEIAYNENGTPKSIKLTGYNYKELEKMGATELIRASFKKE</sequence>
<protein>
    <submittedName>
        <fullName evidence="1">Uncharacterized protein</fullName>
    </submittedName>
</protein>
<evidence type="ECO:0000313" key="2">
    <source>
        <dbReference type="EMBL" id="PVM62484.1"/>
    </source>
</evidence>
<comment type="caution">
    <text evidence="1">The sequence shown here is derived from an EMBL/GenBank/DDBJ whole genome shotgun (WGS) entry which is preliminary data.</text>
</comment>
<evidence type="ECO:0000313" key="4">
    <source>
        <dbReference type="Proteomes" id="UP000245551"/>
    </source>
</evidence>
<proteinExistence type="predicted"/>
<dbReference type="EMBL" id="QDLV01000018">
    <property type="protein sequence ID" value="PVJ44955.1"/>
    <property type="molecule type" value="Genomic_DNA"/>
</dbReference>
<name>A0A2T8X2T1_SALET</name>
<organism evidence="1 4">
    <name type="scientific">Salmonella enterica subsp. enterica serovar Gaminara</name>
    <dbReference type="NCBI Taxonomy" id="913070"/>
    <lineage>
        <taxon>Bacteria</taxon>
        <taxon>Pseudomonadati</taxon>
        <taxon>Pseudomonadota</taxon>
        <taxon>Gammaproteobacteria</taxon>
        <taxon>Enterobacterales</taxon>
        <taxon>Enterobacteriaceae</taxon>
        <taxon>Salmonella</taxon>
    </lineage>
</organism>
<accession>A0A2T8X2T1</accession>
<dbReference type="Proteomes" id="UP000245068">
    <property type="component" value="Unassembled WGS sequence"/>
</dbReference>
<reference evidence="3 4" key="1">
    <citation type="submission" date="2018-04" db="EMBL/GenBank/DDBJ databases">
        <title>Serotype diversity and antimicrobial resistance among Salmonella enterica isolated from patients at an equine referral hospital.</title>
        <authorList>
            <person name="Leon I.M."/>
            <person name="Lawhon S.D."/>
            <person name="Norman K.N."/>
            <person name="Threadgill D.S."/>
            <person name="Ohta N."/>
            <person name="Vinasco J."/>
            <person name="Scott H.M."/>
        </authorList>
    </citation>
    <scope>NUCLEOTIDE SEQUENCE [LARGE SCALE GENOMIC DNA]</scope>
    <source>
        <strain evidence="2 3">159</strain>
        <strain evidence="1 4">230</strain>
    </source>
</reference>
<evidence type="ECO:0000313" key="1">
    <source>
        <dbReference type="EMBL" id="PVJ44955.1"/>
    </source>
</evidence>
<dbReference type="AlphaFoldDB" id="A0A2T8X2T1"/>
<evidence type="ECO:0000313" key="3">
    <source>
        <dbReference type="Proteomes" id="UP000245068"/>
    </source>
</evidence>
<dbReference type="RefSeq" id="WP_080067311.1">
    <property type="nucleotide sequence ID" value="NZ_QDLV01000018.1"/>
</dbReference>
<dbReference type="EMBL" id="QDOO01000076">
    <property type="protein sequence ID" value="PVM62484.1"/>
    <property type="molecule type" value="Genomic_DNA"/>
</dbReference>